<dbReference type="AlphaFoldDB" id="A0A0S4N8U1"/>
<feature type="domain" description="Cytochrome c-552/4" evidence="1">
    <location>
        <begin position="34"/>
        <end position="119"/>
    </location>
</feature>
<dbReference type="Gene3D" id="1.10.1130.10">
    <property type="entry name" value="Flavocytochrome C3, Chain A"/>
    <property type="match status" value="1"/>
</dbReference>
<dbReference type="Proteomes" id="UP000320623">
    <property type="component" value="Unassembled WGS sequence"/>
</dbReference>
<organism evidence="2 3">
    <name type="scientific">Candidatus Thermokryptus mobilis</name>
    <dbReference type="NCBI Taxonomy" id="1643428"/>
    <lineage>
        <taxon>Bacteria</taxon>
        <taxon>Pseudomonadati</taxon>
        <taxon>Candidatus Kryptoniota</taxon>
        <taxon>Candidatus Thermokryptus</taxon>
    </lineage>
</organism>
<evidence type="ECO:0000259" key="1">
    <source>
        <dbReference type="Pfam" id="PF13435"/>
    </source>
</evidence>
<dbReference type="EMBL" id="FAOO01000013">
    <property type="protein sequence ID" value="CUU07256.1"/>
    <property type="molecule type" value="Genomic_DNA"/>
</dbReference>
<dbReference type="Pfam" id="PF13435">
    <property type="entry name" value="Cytochrome_C554"/>
    <property type="match status" value="1"/>
</dbReference>
<accession>A0A0S4N8U1</accession>
<keyword evidence="3" id="KW-1185">Reference proteome</keyword>
<name>A0A0S4N8U1_9BACT</name>
<dbReference type="RefSeq" id="WP_140945473.1">
    <property type="nucleotide sequence ID" value="NZ_FAOO01000013.1"/>
</dbReference>
<proteinExistence type="predicted"/>
<dbReference type="InterPro" id="IPR023155">
    <property type="entry name" value="Cyt_c-552/4"/>
</dbReference>
<dbReference type="SUPFAM" id="SSF48695">
    <property type="entry name" value="Multiheme cytochromes"/>
    <property type="match status" value="1"/>
</dbReference>
<dbReference type="InterPro" id="IPR036280">
    <property type="entry name" value="Multihaem_cyt_sf"/>
</dbReference>
<reference evidence="3" key="1">
    <citation type="submission" date="2015-11" db="EMBL/GenBank/DDBJ databases">
        <authorList>
            <person name="Varghese N."/>
        </authorList>
    </citation>
    <scope>NUCLEOTIDE SEQUENCE [LARGE SCALE GENOMIC DNA]</scope>
</reference>
<evidence type="ECO:0000313" key="2">
    <source>
        <dbReference type="EMBL" id="CUU07256.1"/>
    </source>
</evidence>
<dbReference type="STRING" id="1643428.GCA_001442855_01706"/>
<sequence>MKGLLAVSFLLIPIYLTYLFSQESPKFKYVGVAVCAPCHKGEKKGKMFEIWQSSKHAKAYETLKTEEAKKIAEAKGIKVPPYEAPECLKCHVTGFGAPKEAFLERFKIEDGVQCEACHGPGSEYKALKIMQNREEAIKNGLVLVLVADGSAEKLCKTCHNEESPTFKGFDFKKMWAEIAHPLPKEK</sequence>
<evidence type="ECO:0000313" key="3">
    <source>
        <dbReference type="Proteomes" id="UP000320623"/>
    </source>
</evidence>
<dbReference type="OrthoDB" id="9814800at2"/>
<protein>
    <submittedName>
        <fullName evidence="2">Cytochrome c554 and c-prime</fullName>
    </submittedName>
</protein>
<gene>
    <name evidence="2" type="ORF">JGI1_01742</name>
</gene>